<keyword evidence="2 5" id="KW-0812">Transmembrane</keyword>
<keyword evidence="4 5" id="KW-0472">Membrane</keyword>
<feature type="transmembrane region" description="Helical" evidence="5">
    <location>
        <begin position="39"/>
        <end position="56"/>
    </location>
</feature>
<dbReference type="NCBIfam" id="NF037968">
    <property type="entry name" value="SemiSWEET_2"/>
    <property type="match status" value="1"/>
</dbReference>
<protein>
    <recommendedName>
        <fullName evidence="8">Glutathione synthetase</fullName>
    </recommendedName>
</protein>
<evidence type="ECO:0008006" key="8">
    <source>
        <dbReference type="Google" id="ProtNLM"/>
    </source>
</evidence>
<keyword evidence="3 5" id="KW-1133">Transmembrane helix</keyword>
<dbReference type="GO" id="GO:0016020">
    <property type="term" value="C:membrane"/>
    <property type="evidence" value="ECO:0007669"/>
    <property type="project" value="UniProtKB-SubCell"/>
</dbReference>
<evidence type="ECO:0000256" key="3">
    <source>
        <dbReference type="ARBA" id="ARBA00022989"/>
    </source>
</evidence>
<dbReference type="OrthoDB" id="122062at2"/>
<gene>
    <name evidence="6" type="ORF">FAZ21_05210</name>
</gene>
<feature type="transmembrane region" description="Helical" evidence="5">
    <location>
        <begin position="62"/>
        <end position="81"/>
    </location>
</feature>
<proteinExistence type="predicted"/>
<evidence type="ECO:0000256" key="2">
    <source>
        <dbReference type="ARBA" id="ARBA00022692"/>
    </source>
</evidence>
<evidence type="ECO:0000313" key="7">
    <source>
        <dbReference type="Proteomes" id="UP000310016"/>
    </source>
</evidence>
<dbReference type="EMBL" id="SUMF01000003">
    <property type="protein sequence ID" value="TJZ76175.1"/>
    <property type="molecule type" value="Genomic_DNA"/>
</dbReference>
<comment type="caution">
    <text evidence="6">The sequence shown here is derived from an EMBL/GenBank/DDBJ whole genome shotgun (WGS) entry which is preliminary data.</text>
</comment>
<dbReference type="InterPro" id="IPR047662">
    <property type="entry name" value="SemiSWEET"/>
</dbReference>
<organism evidence="6 7">
    <name type="scientific">Chitiniphilus eburneus</name>
    <dbReference type="NCBI Taxonomy" id="2571148"/>
    <lineage>
        <taxon>Bacteria</taxon>
        <taxon>Pseudomonadati</taxon>
        <taxon>Pseudomonadota</taxon>
        <taxon>Betaproteobacteria</taxon>
        <taxon>Neisseriales</taxon>
        <taxon>Chitinibacteraceae</taxon>
        <taxon>Chitiniphilus</taxon>
    </lineage>
</organism>
<evidence type="ECO:0000313" key="6">
    <source>
        <dbReference type="EMBL" id="TJZ76175.1"/>
    </source>
</evidence>
<comment type="subcellular location">
    <subcellularLocation>
        <location evidence="1">Membrane</location>
        <topology evidence="1">Multi-pass membrane protein</topology>
    </subcellularLocation>
</comment>
<reference evidence="6 7" key="1">
    <citation type="submission" date="2019-04" db="EMBL/GenBank/DDBJ databases">
        <title>Chitiniphilus eburnea sp. nov., a novel chitinolytic bacterium isolated from aquaculture sludge.</title>
        <authorList>
            <person name="Sheng M."/>
        </authorList>
    </citation>
    <scope>NUCLEOTIDE SEQUENCE [LARGE SCALE GENOMIC DNA]</scope>
    <source>
        <strain evidence="6 7">HX-2-15</strain>
    </source>
</reference>
<feature type="transmembrane region" description="Helical" evidence="5">
    <location>
        <begin position="6"/>
        <end position="27"/>
    </location>
</feature>
<dbReference type="Gene3D" id="1.20.1280.290">
    <property type="match status" value="1"/>
</dbReference>
<dbReference type="Pfam" id="PF04193">
    <property type="entry name" value="PQ-loop"/>
    <property type="match status" value="1"/>
</dbReference>
<dbReference type="GO" id="GO:0051119">
    <property type="term" value="F:sugar transmembrane transporter activity"/>
    <property type="evidence" value="ECO:0007669"/>
    <property type="project" value="InterPro"/>
</dbReference>
<sequence>MNIVDTVGLLAGVCTTFAFVPQVLMVWRTRSARDISLGMYLIFVTGIALWLAYGLMAHAMPVFVANSVTLLLAGSVLVMKLRFDLGARRARSTSP</sequence>
<accession>A0A4U0Q535</accession>
<keyword evidence="7" id="KW-1185">Reference proteome</keyword>
<evidence type="ECO:0000256" key="5">
    <source>
        <dbReference type="SAM" id="Phobius"/>
    </source>
</evidence>
<evidence type="ECO:0000256" key="1">
    <source>
        <dbReference type="ARBA" id="ARBA00004141"/>
    </source>
</evidence>
<dbReference type="InterPro" id="IPR006603">
    <property type="entry name" value="PQ-loop_rpt"/>
</dbReference>
<dbReference type="RefSeq" id="WP_136772225.1">
    <property type="nucleotide sequence ID" value="NZ_CP156074.1"/>
</dbReference>
<dbReference type="Proteomes" id="UP000310016">
    <property type="component" value="Unassembled WGS sequence"/>
</dbReference>
<name>A0A4U0Q535_9NEIS</name>
<evidence type="ECO:0000256" key="4">
    <source>
        <dbReference type="ARBA" id="ARBA00023136"/>
    </source>
</evidence>
<dbReference type="AlphaFoldDB" id="A0A4U0Q535"/>